<dbReference type="RefSeq" id="WP_161140234.1">
    <property type="nucleotide sequence ID" value="NZ_SPKJ01000023.1"/>
</dbReference>
<sequence>MSTRLLILACSGTKRADPGYMPARERYDGPLWRTLRFVDPDGPKAKVAFLSARYGFRAADTPIEDYDARLTAELAERMIAGGMTTRWPRPPSPRKPDTYGMHPGAEIASLSRYGAEPFDEVALVGGSLYLAVMRAMLGGFRDMRCVTPDAVVTEINGPIGIMRRRLRTWLFGWTLGPGERP</sequence>
<dbReference type="AlphaFoldDB" id="A0A964WTE6"/>
<gene>
    <name evidence="1" type="ORF">E4O86_09200</name>
</gene>
<dbReference type="OrthoDB" id="7445766at2"/>
<proteinExistence type="predicted"/>
<reference evidence="1" key="1">
    <citation type="submission" date="2019-03" db="EMBL/GenBank/DDBJ databases">
        <title>Afifella sp. nov., isolated from activated sludge.</title>
        <authorList>
            <person name="Li Q."/>
            <person name="Liu Y."/>
        </authorList>
    </citation>
    <scope>NUCLEOTIDE SEQUENCE</scope>
    <source>
        <strain evidence="1">L72</strain>
    </source>
</reference>
<evidence type="ECO:0000313" key="1">
    <source>
        <dbReference type="EMBL" id="MYZ47886.1"/>
    </source>
</evidence>
<accession>A0A964WTE6</accession>
<dbReference type="EMBL" id="SPKJ01000023">
    <property type="protein sequence ID" value="MYZ47886.1"/>
    <property type="molecule type" value="Genomic_DNA"/>
</dbReference>
<organism evidence="1 2">
    <name type="scientific">Propylenella binzhouense</name>
    <dbReference type="NCBI Taxonomy" id="2555902"/>
    <lineage>
        <taxon>Bacteria</taxon>
        <taxon>Pseudomonadati</taxon>
        <taxon>Pseudomonadota</taxon>
        <taxon>Alphaproteobacteria</taxon>
        <taxon>Hyphomicrobiales</taxon>
        <taxon>Propylenellaceae</taxon>
        <taxon>Propylenella</taxon>
    </lineage>
</organism>
<keyword evidence="2" id="KW-1185">Reference proteome</keyword>
<evidence type="ECO:0000313" key="2">
    <source>
        <dbReference type="Proteomes" id="UP000773614"/>
    </source>
</evidence>
<comment type="caution">
    <text evidence="1">The sequence shown here is derived from an EMBL/GenBank/DDBJ whole genome shotgun (WGS) entry which is preliminary data.</text>
</comment>
<dbReference type="Proteomes" id="UP000773614">
    <property type="component" value="Unassembled WGS sequence"/>
</dbReference>
<protein>
    <submittedName>
        <fullName evidence="1">Uncharacterized protein</fullName>
    </submittedName>
</protein>
<name>A0A964WTE6_9HYPH</name>